<name>A0A085VVR4_9BACT</name>
<proteinExistence type="predicted"/>
<gene>
    <name evidence="2" type="ORF">DB31_6119</name>
</gene>
<organism evidence="2 3">
    <name type="scientific">Hyalangium minutum</name>
    <dbReference type="NCBI Taxonomy" id="394096"/>
    <lineage>
        <taxon>Bacteria</taxon>
        <taxon>Pseudomonadati</taxon>
        <taxon>Myxococcota</taxon>
        <taxon>Myxococcia</taxon>
        <taxon>Myxococcales</taxon>
        <taxon>Cystobacterineae</taxon>
        <taxon>Archangiaceae</taxon>
        <taxon>Hyalangium</taxon>
    </lineage>
</organism>
<evidence type="ECO:0000313" key="3">
    <source>
        <dbReference type="Proteomes" id="UP000028725"/>
    </source>
</evidence>
<accession>A0A085VVR4</accession>
<evidence type="ECO:0000256" key="1">
    <source>
        <dbReference type="SAM" id="MobiDB-lite"/>
    </source>
</evidence>
<evidence type="ECO:0000313" key="2">
    <source>
        <dbReference type="EMBL" id="KFE59527.1"/>
    </source>
</evidence>
<keyword evidence="3" id="KW-1185">Reference proteome</keyword>
<protein>
    <submittedName>
        <fullName evidence="2">Uncharacterized protein</fullName>
    </submittedName>
</protein>
<sequence>MGDCSFEIQGHGRAYITFNEPAAPNYAPSLDESNLPGADPRPQGTLL</sequence>
<comment type="caution">
    <text evidence="2">The sequence shown here is derived from an EMBL/GenBank/DDBJ whole genome shotgun (WGS) entry which is preliminary data.</text>
</comment>
<feature type="region of interest" description="Disordered" evidence="1">
    <location>
        <begin position="21"/>
        <end position="47"/>
    </location>
</feature>
<dbReference type="AlphaFoldDB" id="A0A085VVR4"/>
<reference evidence="2 3" key="1">
    <citation type="submission" date="2014-04" db="EMBL/GenBank/DDBJ databases">
        <title>Genome assembly of Hyalangium minutum DSM 14724.</title>
        <authorList>
            <person name="Sharma G."/>
            <person name="Subramanian S."/>
        </authorList>
    </citation>
    <scope>NUCLEOTIDE SEQUENCE [LARGE SCALE GENOMIC DNA]</scope>
    <source>
        <strain evidence="2 3">DSM 14724</strain>
    </source>
</reference>
<dbReference type="EMBL" id="JMCB01000033">
    <property type="protein sequence ID" value="KFE59527.1"/>
    <property type="molecule type" value="Genomic_DNA"/>
</dbReference>
<dbReference type="Proteomes" id="UP000028725">
    <property type="component" value="Unassembled WGS sequence"/>
</dbReference>